<keyword evidence="1 4" id="KW-0349">Heme</keyword>
<keyword evidence="3 4" id="KW-0408">Iron</keyword>
<proteinExistence type="predicted"/>
<name>A0ABX1VD59_9PLAN</name>
<dbReference type="InterPro" id="IPR013427">
    <property type="entry name" value="Haem-bd_dom_put"/>
</dbReference>
<evidence type="ECO:0000256" key="1">
    <source>
        <dbReference type="ARBA" id="ARBA00022617"/>
    </source>
</evidence>
<evidence type="ECO:0000256" key="2">
    <source>
        <dbReference type="ARBA" id="ARBA00022723"/>
    </source>
</evidence>
<dbReference type="PANTHER" id="PTHR33546">
    <property type="entry name" value="LARGE, MULTIFUNCTIONAL SECRETED PROTEIN-RELATED"/>
    <property type="match status" value="1"/>
</dbReference>
<organism evidence="6 7">
    <name type="scientific">Alienimonas chondri</name>
    <dbReference type="NCBI Taxonomy" id="2681879"/>
    <lineage>
        <taxon>Bacteria</taxon>
        <taxon>Pseudomonadati</taxon>
        <taxon>Planctomycetota</taxon>
        <taxon>Planctomycetia</taxon>
        <taxon>Planctomycetales</taxon>
        <taxon>Planctomycetaceae</taxon>
        <taxon>Alienimonas</taxon>
    </lineage>
</organism>
<protein>
    <recommendedName>
        <fullName evidence="5">Cytochrome c domain-containing protein</fullName>
    </recommendedName>
</protein>
<evidence type="ECO:0000259" key="5">
    <source>
        <dbReference type="PROSITE" id="PS51007"/>
    </source>
</evidence>
<feature type="domain" description="Cytochrome c" evidence="5">
    <location>
        <begin position="842"/>
        <end position="975"/>
    </location>
</feature>
<reference evidence="6 7" key="1">
    <citation type="journal article" date="2020" name="Syst. Appl. Microbiol.">
        <title>Alienimonas chondri sp. nov., a novel planctomycete isolated from the biofilm of the red alga Chondrus crispus.</title>
        <authorList>
            <person name="Vitorino I."/>
            <person name="Albuquerque L."/>
            <person name="Wiegand S."/>
            <person name="Kallscheuer N."/>
            <person name="da Costa M.S."/>
            <person name="Lobo-da-Cunha A."/>
            <person name="Jogler C."/>
            <person name="Lage O.M."/>
        </authorList>
    </citation>
    <scope>NUCLEOTIDE SEQUENCE [LARGE SCALE GENOMIC DNA]</scope>
    <source>
        <strain evidence="6 7">LzC2</strain>
    </source>
</reference>
<dbReference type="EMBL" id="WTPX01000037">
    <property type="protein sequence ID" value="NNJ25445.1"/>
    <property type="molecule type" value="Genomic_DNA"/>
</dbReference>
<dbReference type="SUPFAM" id="SSF46626">
    <property type="entry name" value="Cytochrome c"/>
    <property type="match status" value="1"/>
</dbReference>
<dbReference type="Gene3D" id="2.120.10.30">
    <property type="entry name" value="TolB, C-terminal domain"/>
    <property type="match status" value="1"/>
</dbReference>
<accession>A0ABX1VD59</accession>
<dbReference type="NCBIfam" id="TIGR02604">
    <property type="entry name" value="Piru_Ver_Nterm"/>
    <property type="match status" value="1"/>
</dbReference>
<evidence type="ECO:0000256" key="3">
    <source>
        <dbReference type="ARBA" id="ARBA00023004"/>
    </source>
</evidence>
<dbReference type="InterPro" id="IPR009056">
    <property type="entry name" value="Cyt_c-like_dom"/>
</dbReference>
<sequence>MTFPFAGSAPSRIVPFRGGLAAVAAFLLASVLPAAEPLRCDEDLEVALVLADPEIAQPIEVKLDERGRLWVVEYRQYPDPAGLTELERDEYWRVRYDREIPPPPYAADSPFRGKDRISIHTDTDGDGVYEAHRTFVEGLNLTTSIAFDADGVWVLSPPHLLFYPDADHDDVPDGPPEVHLTGFGHEDTHAIANSLTWGPDGWLYGGNGSTCSIAVRAPLVDPDAEPVRRAGQLVWRYHPDHGFEIFAEGGGNTFGLEIDADGNVFSGHNGGNTRGFHFVDGGYYQKNFGKHGDLSNPHAYGYFPAIPHPNVERFTHHFVRYEADALPPRFHGNLVAIDVLHHNLALTQLTATGSTFRTEDISRPIWSEGDDFRPVDLEQAFDGTLLLADWADSVVSHYLNHEGAIEPSTGRIYRVQPKGWTPAPAPDFATEQLVERLRSPNRAVRRTAVRLIRQRNATELTDDLEALIQGDASTAFDAYAAARSVAEPDRQRALDRVALNHDAPSVRRLAVAMTDLTAPLAVLAESETDAGLLVALAGRSRRLASEEALPIVAALSRRDDFQDDPYFPLALWWAVEHQLSTGDPAATLAALDREGPLFRETLASRILRWATAQRTAFGQSVVADLLKAETSDRGPLFVAMTEAANGSPTRSFGDRADALVREAGASAPLALRLRLGLIEPGEAIAAIAKPISTADRDAALAAIVDLRDETFLVPLLDLAAAPDASRSLRTRLFAALGGFGSPEIASRLLPALPTFDEEGRSAAIDLLASRPTWTAALLDAIDAGDLDAKAVSALTVNRMRLHPDEALRARLNEVWPPAPIDPAATEKKLAFYSRRLTIGGRGDAVRGAAVYKKHCADCHQLHGEGREIGPDLTAYQRSQRDQMLLAIVAPSAEIREGYETAVALLNDGSVLTGLLVRQNDETVELKDVRGSVRTLRRADVAALEITGASLMPDRLLDEMKDEEVRDLFRYLESTPPTSANAGR</sequence>
<dbReference type="InterPro" id="IPR011041">
    <property type="entry name" value="Quinoprot_gluc/sorb_DH_b-prop"/>
</dbReference>
<dbReference type="Proteomes" id="UP000609651">
    <property type="component" value="Unassembled WGS sequence"/>
</dbReference>
<dbReference type="Pfam" id="PF00034">
    <property type="entry name" value="Cytochrom_C"/>
    <property type="match status" value="1"/>
</dbReference>
<dbReference type="Gene3D" id="1.10.760.10">
    <property type="entry name" value="Cytochrome c-like domain"/>
    <property type="match status" value="1"/>
</dbReference>
<evidence type="ECO:0000313" key="7">
    <source>
        <dbReference type="Proteomes" id="UP000609651"/>
    </source>
</evidence>
<dbReference type="SUPFAM" id="SSF50952">
    <property type="entry name" value="Soluble quinoprotein glucose dehydrogenase"/>
    <property type="match status" value="1"/>
</dbReference>
<dbReference type="InterPro" id="IPR055557">
    <property type="entry name" value="DUF7133"/>
</dbReference>
<comment type="caution">
    <text evidence="6">The sequence shown here is derived from an EMBL/GenBank/DDBJ whole genome shotgun (WGS) entry which is preliminary data.</text>
</comment>
<dbReference type="PANTHER" id="PTHR33546:SF1">
    <property type="entry name" value="LARGE, MULTIFUNCTIONAL SECRETED PROTEIN"/>
    <property type="match status" value="1"/>
</dbReference>
<dbReference type="NCBIfam" id="TIGR02603">
    <property type="entry name" value="CxxCH_TIGR02603"/>
    <property type="match status" value="1"/>
</dbReference>
<keyword evidence="7" id="KW-1185">Reference proteome</keyword>
<dbReference type="PROSITE" id="PS51007">
    <property type="entry name" value="CYTC"/>
    <property type="match status" value="1"/>
</dbReference>
<dbReference type="InterPro" id="IPR036909">
    <property type="entry name" value="Cyt_c-like_dom_sf"/>
</dbReference>
<gene>
    <name evidence="6" type="ORF">LzC2_15150</name>
</gene>
<dbReference type="Pfam" id="PF23500">
    <property type="entry name" value="DUF7133"/>
    <property type="match status" value="1"/>
</dbReference>
<dbReference type="InterPro" id="IPR013428">
    <property type="entry name" value="Membrane-bound_put_N"/>
</dbReference>
<evidence type="ECO:0000256" key="4">
    <source>
        <dbReference type="PROSITE-ProRule" id="PRU00433"/>
    </source>
</evidence>
<keyword evidence="2 4" id="KW-0479">Metal-binding</keyword>
<dbReference type="InterPro" id="IPR011042">
    <property type="entry name" value="6-blade_b-propeller_TolB-like"/>
</dbReference>
<dbReference type="RefSeq" id="WP_171185458.1">
    <property type="nucleotide sequence ID" value="NZ_WTPX01000037.1"/>
</dbReference>
<evidence type="ECO:0000313" key="6">
    <source>
        <dbReference type="EMBL" id="NNJ25445.1"/>
    </source>
</evidence>